<dbReference type="Gene3D" id="3.90.1300.10">
    <property type="entry name" value="Amidase signature (AS) domain"/>
    <property type="match status" value="1"/>
</dbReference>
<dbReference type="Proteomes" id="UP000827724">
    <property type="component" value="Unassembled WGS sequence"/>
</dbReference>
<comment type="caution">
    <text evidence="3">The sequence shown here is derived from an EMBL/GenBank/DDBJ whole genome shotgun (WGS) entry which is preliminary data.</text>
</comment>
<accession>A0A9P8TZU0</accession>
<dbReference type="SUPFAM" id="SSF75304">
    <property type="entry name" value="Amidase signature (AS) enzymes"/>
    <property type="match status" value="1"/>
</dbReference>
<dbReference type="OrthoDB" id="566138at2759"/>
<dbReference type="PANTHER" id="PTHR42678:SF34">
    <property type="entry name" value="OS04G0183300 PROTEIN"/>
    <property type="match status" value="1"/>
</dbReference>
<evidence type="ECO:0000313" key="3">
    <source>
        <dbReference type="EMBL" id="KAH6609834.1"/>
    </source>
</evidence>
<dbReference type="InterPro" id="IPR036928">
    <property type="entry name" value="AS_sf"/>
</dbReference>
<dbReference type="AlphaFoldDB" id="A0A9P8TZU0"/>
<protein>
    <recommendedName>
        <fullName evidence="2">Amidase domain-containing protein</fullName>
    </recommendedName>
</protein>
<dbReference type="PANTHER" id="PTHR42678">
    <property type="entry name" value="AMIDASE"/>
    <property type="match status" value="1"/>
</dbReference>
<gene>
    <name evidence="3" type="ORF">Trco_003180</name>
</gene>
<name>A0A9P8TZU0_9HYPO</name>
<feature type="region of interest" description="Disordered" evidence="1">
    <location>
        <begin position="135"/>
        <end position="171"/>
    </location>
</feature>
<keyword evidence="4" id="KW-1185">Reference proteome</keyword>
<sequence>MSSSFNVLTATADELQHMLSSSSGITSRHLVEIYLSQIRRHNDYLKAVVSTAPESLLLERAGMLDDERKRGEVRGPLHGIPILIKDNIATHPATGLDTTAGSLALVGSSPRINAVIVDRLLDAGLILLGKASLSVSSPSDTCQTREARAAKESSYSRNSRGGMSGQSQSPYVKGGLLSDDSYAGHSNPGGSSSGSAIAVAAGFAPVSIGTETFGSLMLPAGRAALYSIKPGRSHISLDGIVPISSFSDQPGPMTKTTKDLAALMDVITDPGNVPSGGYASRVTGSWEGLKIGTLDPEKWRYPPEARKVLDEGMEKQLVDQVRDAYEVIKQHAPIFKDNVPLNTGDALMLNGDDALLKVFERDFKEEFENYLKLLDTPQVRSLGELIAFNKQHADRELPPGYDNQDVLELCEKTNVTPEARAAYVSHLEKFGRDEGVDKMFQEYGINIIMGPLESPLYSFAAACGQTCPPSAIDHENIALTFFVWHLGYPVAAMPLGYLDYNGRPHGLCAVAREEGLLIQLQSAYEGAFPPRKPPTMSS</sequence>
<dbReference type="InterPro" id="IPR023631">
    <property type="entry name" value="Amidase_dom"/>
</dbReference>
<organism evidence="3 4">
    <name type="scientific">Trichoderma cornu-damae</name>
    <dbReference type="NCBI Taxonomy" id="654480"/>
    <lineage>
        <taxon>Eukaryota</taxon>
        <taxon>Fungi</taxon>
        <taxon>Dikarya</taxon>
        <taxon>Ascomycota</taxon>
        <taxon>Pezizomycotina</taxon>
        <taxon>Sordariomycetes</taxon>
        <taxon>Hypocreomycetidae</taxon>
        <taxon>Hypocreales</taxon>
        <taxon>Hypocreaceae</taxon>
        <taxon>Trichoderma</taxon>
    </lineage>
</organism>
<evidence type="ECO:0000313" key="4">
    <source>
        <dbReference type="Proteomes" id="UP000827724"/>
    </source>
</evidence>
<reference evidence="3" key="1">
    <citation type="submission" date="2021-08" db="EMBL/GenBank/DDBJ databases">
        <title>Chromosome-Level Trichoderma cornu-damae using Hi-C Data.</title>
        <authorList>
            <person name="Kim C.S."/>
        </authorList>
    </citation>
    <scope>NUCLEOTIDE SEQUENCE</scope>
    <source>
        <strain evidence="3">KA19-0412C</strain>
    </source>
</reference>
<feature type="domain" description="Amidase" evidence="2">
    <location>
        <begin position="30"/>
        <end position="371"/>
    </location>
</feature>
<evidence type="ECO:0000256" key="1">
    <source>
        <dbReference type="SAM" id="MobiDB-lite"/>
    </source>
</evidence>
<dbReference type="Pfam" id="PF01425">
    <property type="entry name" value="Amidase"/>
    <property type="match status" value="1"/>
</dbReference>
<evidence type="ECO:0000259" key="2">
    <source>
        <dbReference type="Pfam" id="PF01425"/>
    </source>
</evidence>
<feature type="compositionally biased region" description="Polar residues" evidence="1">
    <location>
        <begin position="153"/>
        <end position="170"/>
    </location>
</feature>
<proteinExistence type="predicted"/>
<dbReference type="EMBL" id="JAIWOZ010000002">
    <property type="protein sequence ID" value="KAH6609834.1"/>
    <property type="molecule type" value="Genomic_DNA"/>
</dbReference>